<feature type="transmembrane region" description="Helical" evidence="7">
    <location>
        <begin position="149"/>
        <end position="168"/>
    </location>
</feature>
<protein>
    <recommendedName>
        <fullName evidence="10">Transmembrane protein</fullName>
    </recommendedName>
</protein>
<evidence type="ECO:0000256" key="4">
    <source>
        <dbReference type="ARBA" id="ARBA00022989"/>
    </source>
</evidence>
<feature type="transmembrane region" description="Helical" evidence="7">
    <location>
        <begin position="242"/>
        <end position="261"/>
    </location>
</feature>
<proteinExistence type="inferred from homology"/>
<evidence type="ECO:0000256" key="1">
    <source>
        <dbReference type="ARBA" id="ARBA00004141"/>
    </source>
</evidence>
<accession>X6MLN7</accession>
<keyword evidence="4 7" id="KW-1133">Transmembrane helix</keyword>
<dbReference type="InterPro" id="IPR012435">
    <property type="entry name" value="TMEM144"/>
</dbReference>
<evidence type="ECO:0000313" key="9">
    <source>
        <dbReference type="Proteomes" id="UP000023152"/>
    </source>
</evidence>
<dbReference type="EMBL" id="ASPP01020078">
    <property type="protein sequence ID" value="ETO14357.1"/>
    <property type="molecule type" value="Genomic_DNA"/>
</dbReference>
<feature type="non-terminal residue" evidence="8">
    <location>
        <position position="308"/>
    </location>
</feature>
<feature type="compositionally biased region" description="Basic and acidic residues" evidence="6">
    <location>
        <begin position="266"/>
        <end position="277"/>
    </location>
</feature>
<evidence type="ECO:0000256" key="5">
    <source>
        <dbReference type="ARBA" id="ARBA00023136"/>
    </source>
</evidence>
<feature type="region of interest" description="Disordered" evidence="6">
    <location>
        <begin position="266"/>
        <end position="308"/>
    </location>
</feature>
<gene>
    <name evidence="8" type="ORF">RFI_23010</name>
</gene>
<dbReference type="OrthoDB" id="426527at2759"/>
<dbReference type="GO" id="GO:0016020">
    <property type="term" value="C:membrane"/>
    <property type="evidence" value="ECO:0007669"/>
    <property type="project" value="UniProtKB-SubCell"/>
</dbReference>
<evidence type="ECO:0000313" key="8">
    <source>
        <dbReference type="EMBL" id="ETO14357.1"/>
    </source>
</evidence>
<keyword evidence="9" id="KW-1185">Reference proteome</keyword>
<feature type="transmembrane region" description="Helical" evidence="7">
    <location>
        <begin position="53"/>
        <end position="73"/>
    </location>
</feature>
<feature type="transmembrane region" description="Helical" evidence="7">
    <location>
        <begin position="118"/>
        <end position="137"/>
    </location>
</feature>
<keyword evidence="5 7" id="KW-0472">Membrane</keyword>
<dbReference type="PANTHER" id="PTHR16119:SF17">
    <property type="entry name" value="TRANSMEMBRANE PROTEIN 144"/>
    <property type="match status" value="1"/>
</dbReference>
<sequence>MFWEKVSLDFAFARDVSKKENDKAMQANVAMFYQCAKLLNIVNLTQNYHNSSFQFFSTLPKGFLAVSCLYIFYAPKKKKMHVFNRAALSSKKKQNLNYFEQKKKKPPQTVKKSEMGNAATGFVAAMVAAVGFGSNYVPVKKFDMGDGMLFQLVMAMGIWTLGMFYTIIRSSAIESGPWIHPMAMVGGILWNTGNVLTVVIIKCVGMALGLAIWSGTSMLVGWATGKWGLLGTPKDSSVKTPWLNYFGLVLVLSSLALFFNVKPNNKDSSVDKVAKIVEEEDDNDEDENEEEEDDDNKHDQPKAMPVAT</sequence>
<feature type="compositionally biased region" description="Acidic residues" evidence="6">
    <location>
        <begin position="278"/>
        <end position="294"/>
    </location>
</feature>
<organism evidence="8 9">
    <name type="scientific">Reticulomyxa filosa</name>
    <dbReference type="NCBI Taxonomy" id="46433"/>
    <lineage>
        <taxon>Eukaryota</taxon>
        <taxon>Sar</taxon>
        <taxon>Rhizaria</taxon>
        <taxon>Retaria</taxon>
        <taxon>Foraminifera</taxon>
        <taxon>Monothalamids</taxon>
        <taxon>Reticulomyxidae</taxon>
        <taxon>Reticulomyxa</taxon>
    </lineage>
</organism>
<comment type="caution">
    <text evidence="8">The sequence shown here is derived from an EMBL/GenBank/DDBJ whole genome shotgun (WGS) entry which is preliminary data.</text>
</comment>
<comment type="subcellular location">
    <subcellularLocation>
        <location evidence="1">Membrane</location>
        <topology evidence="1">Multi-pass membrane protein</topology>
    </subcellularLocation>
</comment>
<evidence type="ECO:0000256" key="7">
    <source>
        <dbReference type="SAM" id="Phobius"/>
    </source>
</evidence>
<name>X6MLN7_RETFI</name>
<dbReference type="InterPro" id="IPR010651">
    <property type="entry name" value="Sugar_transport"/>
</dbReference>
<evidence type="ECO:0000256" key="2">
    <source>
        <dbReference type="ARBA" id="ARBA00005731"/>
    </source>
</evidence>
<dbReference type="AlphaFoldDB" id="X6MLN7"/>
<evidence type="ECO:0000256" key="3">
    <source>
        <dbReference type="ARBA" id="ARBA00022692"/>
    </source>
</evidence>
<feature type="transmembrane region" description="Helical" evidence="7">
    <location>
        <begin position="188"/>
        <end position="213"/>
    </location>
</feature>
<keyword evidence="3 7" id="KW-0812">Transmembrane</keyword>
<evidence type="ECO:0008006" key="10">
    <source>
        <dbReference type="Google" id="ProtNLM"/>
    </source>
</evidence>
<dbReference type="Pfam" id="PF07857">
    <property type="entry name" value="TMEM144"/>
    <property type="match status" value="1"/>
</dbReference>
<evidence type="ECO:0000256" key="6">
    <source>
        <dbReference type="SAM" id="MobiDB-lite"/>
    </source>
</evidence>
<comment type="similarity">
    <text evidence="2">Belongs to the TMEM144 family.</text>
</comment>
<dbReference type="PANTHER" id="PTHR16119">
    <property type="entry name" value="TRANSMEMBRANE PROTEIN 144"/>
    <property type="match status" value="1"/>
</dbReference>
<dbReference type="Proteomes" id="UP000023152">
    <property type="component" value="Unassembled WGS sequence"/>
</dbReference>
<reference evidence="8 9" key="1">
    <citation type="journal article" date="2013" name="Curr. Biol.">
        <title>The Genome of the Foraminiferan Reticulomyxa filosa.</title>
        <authorList>
            <person name="Glockner G."/>
            <person name="Hulsmann N."/>
            <person name="Schleicher M."/>
            <person name="Noegel A.A."/>
            <person name="Eichinger L."/>
            <person name="Gallinger C."/>
            <person name="Pawlowski J."/>
            <person name="Sierra R."/>
            <person name="Euteneuer U."/>
            <person name="Pillet L."/>
            <person name="Moustafa A."/>
            <person name="Platzer M."/>
            <person name="Groth M."/>
            <person name="Szafranski K."/>
            <person name="Schliwa M."/>
        </authorList>
    </citation>
    <scope>NUCLEOTIDE SEQUENCE [LARGE SCALE GENOMIC DNA]</scope>
</reference>
<dbReference type="GO" id="GO:0015144">
    <property type="term" value="F:carbohydrate transmembrane transporter activity"/>
    <property type="evidence" value="ECO:0007669"/>
    <property type="project" value="InterPro"/>
</dbReference>